<evidence type="ECO:0000256" key="2">
    <source>
        <dbReference type="ARBA" id="ARBA00006275"/>
    </source>
</evidence>
<proteinExistence type="inferred from homology"/>
<keyword evidence="5" id="KW-0998">Cell outer membrane</keyword>
<evidence type="ECO:0000313" key="9">
    <source>
        <dbReference type="Proteomes" id="UP000249547"/>
    </source>
</evidence>
<evidence type="ECO:0000256" key="5">
    <source>
        <dbReference type="ARBA" id="ARBA00023237"/>
    </source>
</evidence>
<dbReference type="InterPro" id="IPR033985">
    <property type="entry name" value="SusD-like_N"/>
</dbReference>
<dbReference type="AlphaFoldDB" id="A0A327QYB6"/>
<evidence type="ECO:0000259" key="6">
    <source>
        <dbReference type="Pfam" id="PF07980"/>
    </source>
</evidence>
<comment type="subcellular location">
    <subcellularLocation>
        <location evidence="1">Cell outer membrane</location>
    </subcellularLocation>
</comment>
<dbReference type="SUPFAM" id="SSF48452">
    <property type="entry name" value="TPR-like"/>
    <property type="match status" value="1"/>
</dbReference>
<dbReference type="OrthoDB" id="625727at2"/>
<dbReference type="GO" id="GO:0009279">
    <property type="term" value="C:cell outer membrane"/>
    <property type="evidence" value="ECO:0007669"/>
    <property type="project" value="UniProtKB-SubCell"/>
</dbReference>
<dbReference type="EMBL" id="QLLL01000002">
    <property type="protein sequence ID" value="RAJ08748.1"/>
    <property type="molecule type" value="Genomic_DNA"/>
</dbReference>
<dbReference type="Pfam" id="PF14322">
    <property type="entry name" value="SusD-like_3"/>
    <property type="match status" value="1"/>
</dbReference>
<dbReference type="InterPro" id="IPR011990">
    <property type="entry name" value="TPR-like_helical_dom_sf"/>
</dbReference>
<dbReference type="Pfam" id="PF07980">
    <property type="entry name" value="SusD_RagB"/>
    <property type="match status" value="1"/>
</dbReference>
<evidence type="ECO:0000259" key="7">
    <source>
        <dbReference type="Pfam" id="PF14322"/>
    </source>
</evidence>
<evidence type="ECO:0000256" key="1">
    <source>
        <dbReference type="ARBA" id="ARBA00004442"/>
    </source>
</evidence>
<dbReference type="RefSeq" id="WP_111596860.1">
    <property type="nucleotide sequence ID" value="NZ_QLLL01000002.1"/>
</dbReference>
<accession>A0A327QYB6</accession>
<keyword evidence="4" id="KW-0472">Membrane</keyword>
<evidence type="ECO:0000256" key="3">
    <source>
        <dbReference type="ARBA" id="ARBA00022729"/>
    </source>
</evidence>
<keyword evidence="3" id="KW-0732">Signal</keyword>
<feature type="domain" description="RagB/SusD" evidence="6">
    <location>
        <begin position="358"/>
        <end position="489"/>
    </location>
</feature>
<dbReference type="InterPro" id="IPR012944">
    <property type="entry name" value="SusD_RagB_dom"/>
</dbReference>
<dbReference type="Proteomes" id="UP000249547">
    <property type="component" value="Unassembled WGS sequence"/>
</dbReference>
<protein>
    <submittedName>
        <fullName evidence="8">SusD-like starch-binding protein associating with outer membrane</fullName>
    </submittedName>
</protein>
<dbReference type="Gene3D" id="1.25.40.390">
    <property type="match status" value="1"/>
</dbReference>
<dbReference type="CDD" id="cd08977">
    <property type="entry name" value="SusD"/>
    <property type="match status" value="1"/>
</dbReference>
<comment type="similarity">
    <text evidence="2">Belongs to the SusD family.</text>
</comment>
<comment type="caution">
    <text evidence="8">The sequence shown here is derived from an EMBL/GenBank/DDBJ whole genome shotgun (WGS) entry which is preliminary data.</text>
</comment>
<feature type="domain" description="SusD-like N-terminal" evidence="7">
    <location>
        <begin position="82"/>
        <end position="243"/>
    </location>
</feature>
<reference evidence="8 9" key="1">
    <citation type="submission" date="2018-06" db="EMBL/GenBank/DDBJ databases">
        <title>Genomic Encyclopedia of Archaeal and Bacterial Type Strains, Phase II (KMG-II): from individual species to whole genera.</title>
        <authorList>
            <person name="Goeker M."/>
        </authorList>
    </citation>
    <scope>NUCLEOTIDE SEQUENCE [LARGE SCALE GENOMIC DNA]</scope>
    <source>
        <strain evidence="8 9">DSM 23857</strain>
    </source>
</reference>
<keyword evidence="9" id="KW-1185">Reference proteome</keyword>
<evidence type="ECO:0000256" key="4">
    <source>
        <dbReference type="ARBA" id="ARBA00023136"/>
    </source>
</evidence>
<gene>
    <name evidence="8" type="ORF">LX64_01402</name>
</gene>
<sequence>MKSYYRYCILFSLGVWMMLHTGCKKLLEIDEPKSSITGEKVFNYNEQAEAAMDGVYSRLINGVNQNWATSGIQQGFAAGMYNVITGLSADEYTGDPALLGNYYPYNQNKVSQELGSSTAMVIWESAYVCINGTNAILEGIAASKSSKLTAATRTRLNGEAYFLRAYAHFQLLNVFGDVPLVLTTNFNVTRSMPRTPMQQVYQQIEQDLLQAENLLDVQYNSPTKERIRPNKFAAKALLARLYLYKKEYAKAAQYAGEVIAEKAFYNLSGNLNDVFLKNSTDAIWQLKQTNALAGQNNAVPEVVSTTPNAGGLLLVALSGGLHDTFEPNDARKQHWVGETSYLGQHYWYNLKYKVTIPLSVPSGDIQEYYMQARLSEQYLIRAEALLLGTNDKEGALSMLAPIRARAGLTTPAAASVSNDEVVALIMHERQVELFGEGHRWLDLRRTNQATAVLSKIPLKQPWKGDDQLLYPVPASEILTNPNLKQNKGY</sequence>
<organism evidence="8 9">
    <name type="scientific">Chitinophaga skermanii</name>
    <dbReference type="NCBI Taxonomy" id="331697"/>
    <lineage>
        <taxon>Bacteria</taxon>
        <taxon>Pseudomonadati</taxon>
        <taxon>Bacteroidota</taxon>
        <taxon>Chitinophagia</taxon>
        <taxon>Chitinophagales</taxon>
        <taxon>Chitinophagaceae</taxon>
        <taxon>Chitinophaga</taxon>
    </lineage>
</organism>
<evidence type="ECO:0000313" key="8">
    <source>
        <dbReference type="EMBL" id="RAJ08748.1"/>
    </source>
</evidence>
<name>A0A327QYB6_9BACT</name>